<dbReference type="EMBL" id="KZ613955">
    <property type="protein sequence ID" value="PMD33792.1"/>
    <property type="molecule type" value="Genomic_DNA"/>
</dbReference>
<feature type="compositionally biased region" description="Basic and acidic residues" evidence="1">
    <location>
        <begin position="51"/>
        <end position="61"/>
    </location>
</feature>
<organism evidence="3 4">
    <name type="scientific">Hyaloscypha variabilis (strain UAMH 11265 / GT02V1 / F)</name>
    <name type="common">Meliniomyces variabilis</name>
    <dbReference type="NCBI Taxonomy" id="1149755"/>
    <lineage>
        <taxon>Eukaryota</taxon>
        <taxon>Fungi</taxon>
        <taxon>Dikarya</taxon>
        <taxon>Ascomycota</taxon>
        <taxon>Pezizomycotina</taxon>
        <taxon>Leotiomycetes</taxon>
        <taxon>Helotiales</taxon>
        <taxon>Hyaloscyphaceae</taxon>
        <taxon>Hyaloscypha</taxon>
        <taxon>Hyaloscypha variabilis</taxon>
    </lineage>
</organism>
<dbReference type="AlphaFoldDB" id="A0A2J6R5J9"/>
<accession>A0A2J6R5J9</accession>
<gene>
    <name evidence="3" type="ORF">L207DRAFT_639189</name>
</gene>
<feature type="domain" description="2EXR" evidence="2">
    <location>
        <begin position="75"/>
        <end position="158"/>
    </location>
</feature>
<dbReference type="Proteomes" id="UP000235786">
    <property type="component" value="Unassembled WGS sequence"/>
</dbReference>
<proteinExistence type="predicted"/>
<keyword evidence="4" id="KW-1185">Reference proteome</keyword>
<evidence type="ECO:0000313" key="4">
    <source>
        <dbReference type="Proteomes" id="UP000235786"/>
    </source>
</evidence>
<name>A0A2J6R5J9_HYAVF</name>
<dbReference type="OrthoDB" id="3550357at2759"/>
<reference evidence="3 4" key="1">
    <citation type="submission" date="2016-04" db="EMBL/GenBank/DDBJ databases">
        <title>A degradative enzymes factory behind the ericoid mycorrhizal symbiosis.</title>
        <authorList>
            <consortium name="DOE Joint Genome Institute"/>
            <person name="Martino E."/>
            <person name="Morin E."/>
            <person name="Grelet G."/>
            <person name="Kuo A."/>
            <person name="Kohler A."/>
            <person name="Daghino S."/>
            <person name="Barry K."/>
            <person name="Choi C."/>
            <person name="Cichocki N."/>
            <person name="Clum A."/>
            <person name="Copeland A."/>
            <person name="Hainaut M."/>
            <person name="Haridas S."/>
            <person name="Labutti K."/>
            <person name="Lindquist E."/>
            <person name="Lipzen A."/>
            <person name="Khouja H.-R."/>
            <person name="Murat C."/>
            <person name="Ohm R."/>
            <person name="Olson A."/>
            <person name="Spatafora J."/>
            <person name="Veneault-Fourrey C."/>
            <person name="Henrissat B."/>
            <person name="Grigoriev I."/>
            <person name="Martin F."/>
            <person name="Perotto S."/>
        </authorList>
    </citation>
    <scope>NUCLEOTIDE SEQUENCE [LARGE SCALE GENOMIC DNA]</scope>
    <source>
        <strain evidence="3 4">F</strain>
    </source>
</reference>
<dbReference type="InterPro" id="IPR045518">
    <property type="entry name" value="2EXR"/>
</dbReference>
<evidence type="ECO:0000313" key="3">
    <source>
        <dbReference type="EMBL" id="PMD33792.1"/>
    </source>
</evidence>
<dbReference type="PANTHER" id="PTHR35910:SF1">
    <property type="entry name" value="2EXR DOMAIN-CONTAINING PROTEIN"/>
    <property type="match status" value="1"/>
</dbReference>
<dbReference type="PANTHER" id="PTHR35910">
    <property type="entry name" value="2EXR DOMAIN-CONTAINING PROTEIN"/>
    <property type="match status" value="1"/>
</dbReference>
<protein>
    <recommendedName>
        <fullName evidence="2">2EXR domain-containing protein</fullName>
    </recommendedName>
</protein>
<dbReference type="Pfam" id="PF20150">
    <property type="entry name" value="2EXR"/>
    <property type="match status" value="1"/>
</dbReference>
<feature type="compositionally biased region" description="Acidic residues" evidence="1">
    <location>
        <begin position="62"/>
        <end position="71"/>
    </location>
</feature>
<evidence type="ECO:0000256" key="1">
    <source>
        <dbReference type="SAM" id="MobiDB-lite"/>
    </source>
</evidence>
<feature type="region of interest" description="Disordered" evidence="1">
    <location>
        <begin position="46"/>
        <end position="71"/>
    </location>
</feature>
<evidence type="ECO:0000259" key="2">
    <source>
        <dbReference type="Pfam" id="PF20150"/>
    </source>
</evidence>
<sequence length="303" mass="35159">MAATLAGASRRVLEIPVTTVALSATSLVHLRSARAGSNIEQSHAFSNASKTIDKDRDHEMQESSEESGDGELTEFALFLELPLEIQEEIWKYCTLLHPRIVELQSFLLPDSVRNSQAVTLSQVNHHTRVLTYGLHGYVDLKLRKYNRPVVFNPKIDILYLSHKTLVDDDWNKDKVKRCLEKAGALDKVRCVALFCRRTAFPTWATLLRRFKSLEVLFLVLEQLYLLDGRTNEHLRREFKFEDIELHEWSTRRWCEEFGLLEFYRQHLQEPLARGRERIAPKVVLVKEIWNLPPGCNSWTASFQ</sequence>